<sequence length="405" mass="45238">MTAPTIPIELQERILDHLRGDLSTLKSCSFVCQAWTPNTRSHLFRRFKALYDSSVADQDDPTFHKCGKYVDQVLHLAEYIREVEIQAGPGVLLEDGISESNALCTLLDRTHSLQRVSLSTFRGGFSTMRAWKNISSNFRVSLSAALQRSLWSLTHILLDGFSFAVSDLRLIRGMRRLEYVGLERMGAEFDGDEMSPIPTFDDEPQSGSLRTLTLYFNFSDPGNGPLVAGVLDVLHSVQVSHITSLRLGGVVSLSVFEALPPPWLSRVTHLGLELTNLNPTRSSSPLAEAFIARVPTFRALHTLELSLNVYPSAVPHDISALEIFMTKLLPTNQLLSIVTTVAAHGPPVYLDAVHRHYNFCRTRANVVKIQWEDGKLGTLESAFPRLFADGTMQIGKFRHAKWIPW</sequence>
<comment type="caution">
    <text evidence="1">The sequence shown here is derived from an EMBL/GenBank/DDBJ whole genome shotgun (WGS) entry which is preliminary data.</text>
</comment>
<evidence type="ECO:0000313" key="2">
    <source>
        <dbReference type="Proteomes" id="UP001218188"/>
    </source>
</evidence>
<accession>A0AAD6X2U8</accession>
<dbReference type="SUPFAM" id="SSF52047">
    <property type="entry name" value="RNI-like"/>
    <property type="match status" value="1"/>
</dbReference>
<dbReference type="Gene3D" id="3.80.10.10">
    <property type="entry name" value="Ribonuclease Inhibitor"/>
    <property type="match status" value="1"/>
</dbReference>
<dbReference type="AlphaFoldDB" id="A0AAD6X2U8"/>
<gene>
    <name evidence="1" type="ORF">C8F04DRAFT_568168</name>
</gene>
<dbReference type="EMBL" id="JARJCM010000056">
    <property type="protein sequence ID" value="KAJ7034597.1"/>
    <property type="molecule type" value="Genomic_DNA"/>
</dbReference>
<dbReference type="Proteomes" id="UP001218188">
    <property type="component" value="Unassembled WGS sequence"/>
</dbReference>
<keyword evidence="2" id="KW-1185">Reference proteome</keyword>
<name>A0AAD6X2U8_9AGAR</name>
<evidence type="ECO:0000313" key="1">
    <source>
        <dbReference type="EMBL" id="KAJ7034597.1"/>
    </source>
</evidence>
<reference evidence="1" key="1">
    <citation type="submission" date="2023-03" db="EMBL/GenBank/DDBJ databases">
        <title>Massive genome expansion in bonnet fungi (Mycena s.s.) driven by repeated elements and novel gene families across ecological guilds.</title>
        <authorList>
            <consortium name="Lawrence Berkeley National Laboratory"/>
            <person name="Harder C.B."/>
            <person name="Miyauchi S."/>
            <person name="Viragh M."/>
            <person name="Kuo A."/>
            <person name="Thoen E."/>
            <person name="Andreopoulos B."/>
            <person name="Lu D."/>
            <person name="Skrede I."/>
            <person name="Drula E."/>
            <person name="Henrissat B."/>
            <person name="Morin E."/>
            <person name="Kohler A."/>
            <person name="Barry K."/>
            <person name="LaButti K."/>
            <person name="Morin E."/>
            <person name="Salamov A."/>
            <person name="Lipzen A."/>
            <person name="Mereny Z."/>
            <person name="Hegedus B."/>
            <person name="Baldrian P."/>
            <person name="Stursova M."/>
            <person name="Weitz H."/>
            <person name="Taylor A."/>
            <person name="Grigoriev I.V."/>
            <person name="Nagy L.G."/>
            <person name="Martin F."/>
            <person name="Kauserud H."/>
        </authorList>
    </citation>
    <scope>NUCLEOTIDE SEQUENCE</scope>
    <source>
        <strain evidence="1">CBHHK200</strain>
    </source>
</reference>
<organism evidence="1 2">
    <name type="scientific">Mycena alexandri</name>
    <dbReference type="NCBI Taxonomy" id="1745969"/>
    <lineage>
        <taxon>Eukaryota</taxon>
        <taxon>Fungi</taxon>
        <taxon>Dikarya</taxon>
        <taxon>Basidiomycota</taxon>
        <taxon>Agaricomycotina</taxon>
        <taxon>Agaricomycetes</taxon>
        <taxon>Agaricomycetidae</taxon>
        <taxon>Agaricales</taxon>
        <taxon>Marasmiineae</taxon>
        <taxon>Mycenaceae</taxon>
        <taxon>Mycena</taxon>
    </lineage>
</organism>
<evidence type="ECO:0008006" key="3">
    <source>
        <dbReference type="Google" id="ProtNLM"/>
    </source>
</evidence>
<dbReference type="InterPro" id="IPR032675">
    <property type="entry name" value="LRR_dom_sf"/>
</dbReference>
<protein>
    <recommendedName>
        <fullName evidence="3">F-box domain-containing protein</fullName>
    </recommendedName>
</protein>
<proteinExistence type="predicted"/>